<evidence type="ECO:0000256" key="3">
    <source>
        <dbReference type="ARBA" id="ARBA00022692"/>
    </source>
</evidence>
<keyword evidence="9" id="KW-1185">Reference proteome</keyword>
<dbReference type="GO" id="GO:0004713">
    <property type="term" value="F:protein tyrosine kinase activity"/>
    <property type="evidence" value="ECO:0007669"/>
    <property type="project" value="TreeGrafter"/>
</dbReference>
<keyword evidence="3 6" id="KW-0812">Transmembrane</keyword>
<proteinExistence type="predicted"/>
<dbReference type="GO" id="GO:0005886">
    <property type="term" value="C:plasma membrane"/>
    <property type="evidence" value="ECO:0007669"/>
    <property type="project" value="UniProtKB-SubCell"/>
</dbReference>
<evidence type="ECO:0000256" key="5">
    <source>
        <dbReference type="ARBA" id="ARBA00023136"/>
    </source>
</evidence>
<keyword evidence="2" id="KW-1003">Cell membrane</keyword>
<dbReference type="PANTHER" id="PTHR32309:SF13">
    <property type="entry name" value="FERRIC ENTEROBACTIN TRANSPORT PROTEIN FEPE"/>
    <property type="match status" value="1"/>
</dbReference>
<dbReference type="PANTHER" id="PTHR32309">
    <property type="entry name" value="TYROSINE-PROTEIN KINASE"/>
    <property type="match status" value="1"/>
</dbReference>
<dbReference type="KEGG" id="srho:HH216_02685"/>
<evidence type="ECO:0000256" key="6">
    <source>
        <dbReference type="SAM" id="Phobius"/>
    </source>
</evidence>
<feature type="transmembrane region" description="Helical" evidence="6">
    <location>
        <begin position="318"/>
        <end position="338"/>
    </location>
</feature>
<evidence type="ECO:0000256" key="2">
    <source>
        <dbReference type="ARBA" id="ARBA00022475"/>
    </source>
</evidence>
<feature type="transmembrane region" description="Helical" evidence="6">
    <location>
        <begin position="20"/>
        <end position="41"/>
    </location>
</feature>
<evidence type="ECO:0000256" key="1">
    <source>
        <dbReference type="ARBA" id="ARBA00004651"/>
    </source>
</evidence>
<gene>
    <name evidence="8" type="ORF">HH216_02685</name>
</gene>
<name>A0A7L5DJ41_9BACT</name>
<evidence type="ECO:0000313" key="9">
    <source>
        <dbReference type="Proteomes" id="UP000501128"/>
    </source>
</evidence>
<organism evidence="8 9">
    <name type="scientific">Spirosoma rhododendri</name>
    <dbReference type="NCBI Taxonomy" id="2728024"/>
    <lineage>
        <taxon>Bacteria</taxon>
        <taxon>Pseudomonadati</taxon>
        <taxon>Bacteroidota</taxon>
        <taxon>Cytophagia</taxon>
        <taxon>Cytophagales</taxon>
        <taxon>Cytophagaceae</taxon>
        <taxon>Spirosoma</taxon>
    </lineage>
</organism>
<evidence type="ECO:0000256" key="4">
    <source>
        <dbReference type="ARBA" id="ARBA00022989"/>
    </source>
</evidence>
<evidence type="ECO:0000259" key="7">
    <source>
        <dbReference type="Pfam" id="PF02706"/>
    </source>
</evidence>
<dbReference type="InterPro" id="IPR050445">
    <property type="entry name" value="Bact_polysacc_biosynth/exp"/>
</dbReference>
<accession>A0A7L5DJ41</accession>
<comment type="subcellular location">
    <subcellularLocation>
        <location evidence="1">Cell membrane</location>
        <topology evidence="1">Multi-pass membrane protein</topology>
    </subcellularLocation>
</comment>
<keyword evidence="5 6" id="KW-0472">Membrane</keyword>
<evidence type="ECO:0000313" key="8">
    <source>
        <dbReference type="EMBL" id="QJD77441.1"/>
    </source>
</evidence>
<reference evidence="8 9" key="1">
    <citation type="submission" date="2020-04" db="EMBL/GenBank/DDBJ databases">
        <title>Genome sequencing of novel species.</title>
        <authorList>
            <person name="Heo J."/>
            <person name="Kim S.-J."/>
            <person name="Kim J.-S."/>
            <person name="Hong S.-B."/>
            <person name="Kwon S.-W."/>
        </authorList>
    </citation>
    <scope>NUCLEOTIDE SEQUENCE [LARGE SCALE GENOMIC DNA]</scope>
    <source>
        <strain evidence="8 9">CJU-R4</strain>
    </source>
</reference>
<keyword evidence="4 6" id="KW-1133">Transmembrane helix</keyword>
<dbReference type="InterPro" id="IPR003856">
    <property type="entry name" value="LPS_length_determ_N"/>
</dbReference>
<dbReference type="Pfam" id="PF02706">
    <property type="entry name" value="Wzz"/>
    <property type="match status" value="1"/>
</dbReference>
<feature type="domain" description="Polysaccharide chain length determinant N-terminal" evidence="7">
    <location>
        <begin position="12"/>
        <end position="60"/>
    </location>
</feature>
<sequence length="352" mass="39535">MSDSWLNLSPDNLVRTVWRGRVRLMLFVGVFTALGIVVALLTRSEYISEARIMPEMNSGSGDVFRRLASVAGFGGIDLSDAEGVDAVRPDLYPNVLQSTPFILYLLDQPVVTSAGRKLTVTQLLDPDGGKPGFSLLSWLRPAPVATTAPTPTGPNKPVKLTMQQQQLAEEIEKRVTARLDTRSGVISITAQMPDPSVAATVAQQAMNYLTQYVTSYRTEKARQDLHFYTQRLTEARRRYQTAQYNVFHYNDQHKYLVVQSATMDRQRMEAELTIAQTVYTELSRQYEQARLKVQERTPVFKVLEPPKIPLLRVSPKRAMLVLTYALAGLIVGIVYLLTKQIGVMDRLRAMLV</sequence>
<dbReference type="AlphaFoldDB" id="A0A7L5DJ41"/>
<dbReference type="RefSeq" id="WP_169549384.1">
    <property type="nucleotide sequence ID" value="NZ_CP051677.1"/>
</dbReference>
<dbReference type="EMBL" id="CP051677">
    <property type="protein sequence ID" value="QJD77441.1"/>
    <property type="molecule type" value="Genomic_DNA"/>
</dbReference>
<protein>
    <submittedName>
        <fullName evidence="8">Lipopolysaccharide biosynthesis protein</fullName>
    </submittedName>
</protein>
<dbReference type="Proteomes" id="UP000501128">
    <property type="component" value="Chromosome"/>
</dbReference>